<reference evidence="2" key="1">
    <citation type="submission" date="2015-11" db="EMBL/GenBank/DDBJ databases">
        <title>De novo transcriptome assembly of four potential Pierce s Disease insect vectors from Arizona vineyards.</title>
        <authorList>
            <person name="Tassone E.E."/>
        </authorList>
    </citation>
    <scope>NUCLEOTIDE SEQUENCE</scope>
</reference>
<name>A0A1B6G695_9HEMI</name>
<evidence type="ECO:0000256" key="1">
    <source>
        <dbReference type="SAM" id="MobiDB-lite"/>
    </source>
</evidence>
<evidence type="ECO:0000313" key="2">
    <source>
        <dbReference type="EMBL" id="JAS57960.1"/>
    </source>
</evidence>
<sequence>QLVEQSNLSKTHHDHDFTPSYFIGEVIPEPYVPERFQNSKTYQVNRNSSNTSRSYQSIEPSQTIMAAKKVLPFIEKMKLAAALHSSMQNFANGHGHFPEYVPPVHEPSVEDDCTTPEYETQYRDDDQHSDRPNHLP</sequence>
<gene>
    <name evidence="2" type="ORF">g.2849</name>
</gene>
<proteinExistence type="predicted"/>
<dbReference type="EMBL" id="GECZ01011809">
    <property type="protein sequence ID" value="JAS57960.1"/>
    <property type="molecule type" value="Transcribed_RNA"/>
</dbReference>
<protein>
    <submittedName>
        <fullName evidence="2">Uncharacterized protein</fullName>
    </submittedName>
</protein>
<feature type="non-terminal residue" evidence="2">
    <location>
        <position position="1"/>
    </location>
</feature>
<accession>A0A1B6G695</accession>
<feature type="region of interest" description="Disordered" evidence="1">
    <location>
        <begin position="94"/>
        <end position="136"/>
    </location>
</feature>
<feature type="non-terminal residue" evidence="2">
    <location>
        <position position="136"/>
    </location>
</feature>
<dbReference type="AlphaFoldDB" id="A0A1B6G695"/>
<organism evidence="2">
    <name type="scientific">Cuerna arida</name>
    <dbReference type="NCBI Taxonomy" id="1464854"/>
    <lineage>
        <taxon>Eukaryota</taxon>
        <taxon>Metazoa</taxon>
        <taxon>Ecdysozoa</taxon>
        <taxon>Arthropoda</taxon>
        <taxon>Hexapoda</taxon>
        <taxon>Insecta</taxon>
        <taxon>Pterygota</taxon>
        <taxon>Neoptera</taxon>
        <taxon>Paraneoptera</taxon>
        <taxon>Hemiptera</taxon>
        <taxon>Auchenorrhyncha</taxon>
        <taxon>Membracoidea</taxon>
        <taxon>Cicadellidae</taxon>
        <taxon>Cicadellinae</taxon>
        <taxon>Proconiini</taxon>
        <taxon>Cuerna</taxon>
    </lineage>
</organism>
<feature type="compositionally biased region" description="Basic and acidic residues" evidence="1">
    <location>
        <begin position="120"/>
        <end position="136"/>
    </location>
</feature>